<proteinExistence type="inferred from homology"/>
<protein>
    <recommendedName>
        <fullName evidence="6">PucR family transcriptional regulator</fullName>
    </recommendedName>
</protein>
<feature type="domain" description="CdaR GGDEF-like" evidence="3">
    <location>
        <begin position="285"/>
        <end position="395"/>
    </location>
</feature>
<dbReference type="InterPro" id="IPR051448">
    <property type="entry name" value="CdaR-like_regulators"/>
</dbReference>
<dbReference type="PANTHER" id="PTHR33744:SF17">
    <property type="entry name" value="CONSERVED PROTEIN"/>
    <property type="match status" value="1"/>
</dbReference>
<comment type="caution">
    <text evidence="4">The sequence shown here is derived from an EMBL/GenBank/DDBJ whole genome shotgun (WGS) entry which is preliminary data.</text>
</comment>
<evidence type="ECO:0000313" key="5">
    <source>
        <dbReference type="Proteomes" id="UP000579153"/>
    </source>
</evidence>
<keyword evidence="5" id="KW-1185">Reference proteome</keyword>
<name>A0A7W9FXJ7_9ACTN</name>
<dbReference type="InterPro" id="IPR025736">
    <property type="entry name" value="PucR_C-HTH_dom"/>
</dbReference>
<dbReference type="EMBL" id="JACHMB010000001">
    <property type="protein sequence ID" value="MBB5773402.1"/>
    <property type="molecule type" value="Genomic_DNA"/>
</dbReference>
<sequence length="511" mass="53653">MPPADLTLSSVVERLAPGIGIDLLTGRDSPAGPPVILDSGDPQAVDAHPIVLAVGVTGEDEQLHLLDRLARARLAAVVLRRPVSPPVVAAAESMGIAVLAAGPELPWGGLYTALLGAVAADDPAGDLFALANAVAAGAGAASTIEDPHGRLLAYSDLGHRIDPPRRQNILGRRVPEEWQRRLRDAGVFHRIRRSAQAVSVTGFDVHGYRRRLAIAVRAGDEMLGSIWVVEGDEPLGQEARRILESAAGNVALHLLRRRAEPDPERRRRVEAVTRLLDGMSQDASGLGLSAPVTVIALGAGTGDAPADAALARRIADLVALSGSAYRRTVVSVALGVRAYALVAATRSRACALAGEFAGAAGRAFGLPVRAGVGPTAPALTGVAASRADADLVLDVAGRNAPAVVRVEDVRATLTLHRLRGLAEQHPGLRLGLLDGLVEQDAARGTAWLPTLRAYLEAFGDVPAAAARVNVHPNTFRYRLRRITERFRLDLADPDVRLVAALELRLLPGEPG</sequence>
<dbReference type="Pfam" id="PF17853">
    <property type="entry name" value="GGDEF_2"/>
    <property type="match status" value="1"/>
</dbReference>
<evidence type="ECO:0000259" key="3">
    <source>
        <dbReference type="Pfam" id="PF17853"/>
    </source>
</evidence>
<feature type="domain" description="PucR C-terminal helix-turn-helix" evidence="2">
    <location>
        <begin position="448"/>
        <end position="504"/>
    </location>
</feature>
<evidence type="ECO:0000259" key="2">
    <source>
        <dbReference type="Pfam" id="PF13556"/>
    </source>
</evidence>
<evidence type="ECO:0000256" key="1">
    <source>
        <dbReference type="ARBA" id="ARBA00006754"/>
    </source>
</evidence>
<dbReference type="InterPro" id="IPR041522">
    <property type="entry name" value="CdaR_GGDEF"/>
</dbReference>
<dbReference type="Proteomes" id="UP000579153">
    <property type="component" value="Unassembled WGS sequence"/>
</dbReference>
<dbReference type="RefSeq" id="WP_185067399.1">
    <property type="nucleotide sequence ID" value="NZ_JACHMB010000001.1"/>
</dbReference>
<reference evidence="4 5" key="1">
    <citation type="submission" date="2020-08" db="EMBL/GenBank/DDBJ databases">
        <title>Sequencing the genomes of 1000 actinobacteria strains.</title>
        <authorList>
            <person name="Klenk H.-P."/>
        </authorList>
    </citation>
    <scope>NUCLEOTIDE SEQUENCE [LARGE SCALE GENOMIC DNA]</scope>
    <source>
        <strain evidence="4 5">DSM 45507</strain>
    </source>
</reference>
<dbReference type="Gene3D" id="1.10.10.2840">
    <property type="entry name" value="PucR C-terminal helix-turn-helix domain"/>
    <property type="match status" value="1"/>
</dbReference>
<evidence type="ECO:0000313" key="4">
    <source>
        <dbReference type="EMBL" id="MBB5773402.1"/>
    </source>
</evidence>
<dbReference type="AlphaFoldDB" id="A0A7W9FXJ7"/>
<evidence type="ECO:0008006" key="6">
    <source>
        <dbReference type="Google" id="ProtNLM"/>
    </source>
</evidence>
<dbReference type="InterPro" id="IPR042070">
    <property type="entry name" value="PucR_C-HTH_sf"/>
</dbReference>
<gene>
    <name evidence="4" type="ORF">HD596_000158</name>
</gene>
<dbReference type="PANTHER" id="PTHR33744">
    <property type="entry name" value="CARBOHYDRATE DIACID REGULATOR"/>
    <property type="match status" value="1"/>
</dbReference>
<organism evidence="4 5">
    <name type="scientific">Nonomuraea jabiensis</name>
    <dbReference type="NCBI Taxonomy" id="882448"/>
    <lineage>
        <taxon>Bacteria</taxon>
        <taxon>Bacillati</taxon>
        <taxon>Actinomycetota</taxon>
        <taxon>Actinomycetes</taxon>
        <taxon>Streptosporangiales</taxon>
        <taxon>Streptosporangiaceae</taxon>
        <taxon>Nonomuraea</taxon>
    </lineage>
</organism>
<accession>A0A7W9FXJ7</accession>
<comment type="similarity">
    <text evidence="1">Belongs to the CdaR family.</text>
</comment>
<dbReference type="Pfam" id="PF13556">
    <property type="entry name" value="HTH_30"/>
    <property type="match status" value="1"/>
</dbReference>